<evidence type="ECO:0000256" key="1">
    <source>
        <dbReference type="ARBA" id="ARBA00006484"/>
    </source>
</evidence>
<dbReference type="PRINTS" id="PR00080">
    <property type="entry name" value="SDRFAMILY"/>
</dbReference>
<evidence type="ECO:0000256" key="2">
    <source>
        <dbReference type="ARBA" id="ARBA00023002"/>
    </source>
</evidence>
<dbReference type="EMBL" id="JPMI01000075">
    <property type="protein sequence ID" value="KFA92976.1"/>
    <property type="molecule type" value="Genomic_DNA"/>
</dbReference>
<dbReference type="GO" id="GO:0016020">
    <property type="term" value="C:membrane"/>
    <property type="evidence" value="ECO:0007669"/>
    <property type="project" value="TreeGrafter"/>
</dbReference>
<dbReference type="InterPro" id="IPR002347">
    <property type="entry name" value="SDR_fam"/>
</dbReference>
<dbReference type="PANTHER" id="PTHR44196">
    <property type="entry name" value="DEHYDROGENASE/REDUCTASE SDR FAMILY MEMBER 7B"/>
    <property type="match status" value="1"/>
</dbReference>
<dbReference type="Proteomes" id="UP000028547">
    <property type="component" value="Unassembled WGS sequence"/>
</dbReference>
<organism evidence="5 6">
    <name type="scientific">Archangium violaceum Cb vi76</name>
    <dbReference type="NCBI Taxonomy" id="1406225"/>
    <lineage>
        <taxon>Bacteria</taxon>
        <taxon>Pseudomonadati</taxon>
        <taxon>Myxococcota</taxon>
        <taxon>Myxococcia</taxon>
        <taxon>Myxococcales</taxon>
        <taxon>Cystobacterineae</taxon>
        <taxon>Archangiaceae</taxon>
        <taxon>Archangium</taxon>
    </lineage>
</organism>
<keyword evidence="4" id="KW-0812">Transmembrane</keyword>
<dbReference type="PRINTS" id="PR00081">
    <property type="entry name" value="GDHRDH"/>
</dbReference>
<accession>A0A084SWZ1</accession>
<keyword evidence="4" id="KW-1133">Transmembrane helix</keyword>
<keyword evidence="2" id="KW-0560">Oxidoreductase</keyword>
<evidence type="ECO:0000256" key="4">
    <source>
        <dbReference type="SAM" id="Phobius"/>
    </source>
</evidence>
<gene>
    <name evidence="5" type="ORF">Q664_11850</name>
</gene>
<reference evidence="5 6" key="1">
    <citation type="submission" date="2014-07" db="EMBL/GenBank/DDBJ databases">
        <title>Draft Genome Sequence of Gephyronic Acid Producer, Cystobacter violaceus Strain Cb vi76.</title>
        <authorList>
            <person name="Stevens D.C."/>
            <person name="Young J."/>
            <person name="Carmichael R."/>
            <person name="Tan J."/>
            <person name="Taylor R.E."/>
        </authorList>
    </citation>
    <scope>NUCLEOTIDE SEQUENCE [LARGE SCALE GENOMIC DNA]</scope>
    <source>
        <strain evidence="5 6">Cb vi76</strain>
    </source>
</reference>
<evidence type="ECO:0000313" key="6">
    <source>
        <dbReference type="Proteomes" id="UP000028547"/>
    </source>
</evidence>
<dbReference type="InterPro" id="IPR036291">
    <property type="entry name" value="NAD(P)-bd_dom_sf"/>
</dbReference>
<keyword evidence="4" id="KW-0472">Membrane</keyword>
<dbReference type="GO" id="GO:0016491">
    <property type="term" value="F:oxidoreductase activity"/>
    <property type="evidence" value="ECO:0007669"/>
    <property type="project" value="UniProtKB-KW"/>
</dbReference>
<feature type="transmembrane region" description="Helical" evidence="4">
    <location>
        <begin position="302"/>
        <end position="323"/>
    </location>
</feature>
<evidence type="ECO:0000256" key="3">
    <source>
        <dbReference type="RuleBase" id="RU000363"/>
    </source>
</evidence>
<evidence type="ECO:0000313" key="5">
    <source>
        <dbReference type="EMBL" id="KFA92976.1"/>
    </source>
</evidence>
<proteinExistence type="inferred from homology"/>
<dbReference type="AlphaFoldDB" id="A0A084SWZ1"/>
<comment type="similarity">
    <text evidence="1 3">Belongs to the short-chain dehydrogenases/reductases (SDR) family.</text>
</comment>
<name>A0A084SWZ1_9BACT</name>
<dbReference type="Pfam" id="PF00106">
    <property type="entry name" value="adh_short"/>
    <property type="match status" value="1"/>
</dbReference>
<dbReference type="RefSeq" id="WP_043393622.1">
    <property type="nucleotide sequence ID" value="NZ_JPMI01000075.1"/>
</dbReference>
<dbReference type="Gene3D" id="3.40.50.720">
    <property type="entry name" value="NAD(P)-binding Rossmann-like Domain"/>
    <property type="match status" value="1"/>
</dbReference>
<dbReference type="SUPFAM" id="SSF51735">
    <property type="entry name" value="NAD(P)-binding Rossmann-fold domains"/>
    <property type="match status" value="1"/>
</dbReference>
<dbReference type="PANTHER" id="PTHR44196:SF1">
    <property type="entry name" value="DEHYDROGENASE_REDUCTASE SDR FAMILY MEMBER 7B"/>
    <property type="match status" value="1"/>
</dbReference>
<sequence>MARQDLKGKVAIVTGASSGVGWQAAVRLGEAGVKLCITARRVEALEKLRHELESKGVECISVPGDVTVQADVEQVVRECLTHHGRVDILVNDAGVQSYGFFDELPWEHLTRTFDINVFGFMRFARAVLPHFKAQGSGHILNVQSMLSKGSAPLLAAYSASKHATLGWAKCLEMELVGTGIQVSNVLVPSVATNMFAHAPTMFGLAPKPVPPTYDPDVAARAVVRCATWPGRTVVPVFLGGRLLLWVNALFPRVGKALMGRFGARMQMMDEPLHRPEGNLFRPMAQGVGPYGPVPPTPLWKRLSATAGLAALLGGVVLGVAGLARAAR</sequence>
<protein>
    <submittedName>
        <fullName evidence="5">Short-chain dehydrogenase</fullName>
    </submittedName>
</protein>
<comment type="caution">
    <text evidence="5">The sequence shown here is derived from an EMBL/GenBank/DDBJ whole genome shotgun (WGS) entry which is preliminary data.</text>
</comment>